<dbReference type="EMBL" id="JAYMYR010000011">
    <property type="protein sequence ID" value="KAK7333569.1"/>
    <property type="molecule type" value="Genomic_DNA"/>
</dbReference>
<dbReference type="Proteomes" id="UP001374584">
    <property type="component" value="Unassembled WGS sequence"/>
</dbReference>
<keyword evidence="2" id="KW-0732">Signal</keyword>
<feature type="signal peptide" evidence="2">
    <location>
        <begin position="1"/>
        <end position="23"/>
    </location>
</feature>
<gene>
    <name evidence="3" type="ORF">VNO80_30344</name>
</gene>
<keyword evidence="4" id="KW-1185">Reference proteome</keyword>
<name>A0AAN9LD21_PHACN</name>
<protein>
    <submittedName>
        <fullName evidence="3">Uncharacterized protein</fullName>
    </submittedName>
</protein>
<evidence type="ECO:0000313" key="3">
    <source>
        <dbReference type="EMBL" id="KAK7333569.1"/>
    </source>
</evidence>
<organism evidence="3 4">
    <name type="scientific">Phaseolus coccineus</name>
    <name type="common">Scarlet runner bean</name>
    <name type="synonym">Phaseolus multiflorus</name>
    <dbReference type="NCBI Taxonomy" id="3886"/>
    <lineage>
        <taxon>Eukaryota</taxon>
        <taxon>Viridiplantae</taxon>
        <taxon>Streptophyta</taxon>
        <taxon>Embryophyta</taxon>
        <taxon>Tracheophyta</taxon>
        <taxon>Spermatophyta</taxon>
        <taxon>Magnoliopsida</taxon>
        <taxon>eudicotyledons</taxon>
        <taxon>Gunneridae</taxon>
        <taxon>Pentapetalae</taxon>
        <taxon>rosids</taxon>
        <taxon>fabids</taxon>
        <taxon>Fabales</taxon>
        <taxon>Fabaceae</taxon>
        <taxon>Papilionoideae</taxon>
        <taxon>50 kb inversion clade</taxon>
        <taxon>NPAAA clade</taxon>
        <taxon>indigoferoid/millettioid clade</taxon>
        <taxon>Phaseoleae</taxon>
        <taxon>Phaseolus</taxon>
    </lineage>
</organism>
<comment type="caution">
    <text evidence="3">The sequence shown here is derived from an EMBL/GenBank/DDBJ whole genome shotgun (WGS) entry which is preliminary data.</text>
</comment>
<keyword evidence="1" id="KW-0472">Membrane</keyword>
<evidence type="ECO:0000256" key="2">
    <source>
        <dbReference type="SAM" id="SignalP"/>
    </source>
</evidence>
<evidence type="ECO:0000313" key="4">
    <source>
        <dbReference type="Proteomes" id="UP001374584"/>
    </source>
</evidence>
<accession>A0AAN9LD21</accession>
<feature type="transmembrane region" description="Helical" evidence="1">
    <location>
        <begin position="78"/>
        <end position="98"/>
    </location>
</feature>
<keyword evidence="1" id="KW-1133">Transmembrane helix</keyword>
<reference evidence="3 4" key="1">
    <citation type="submission" date="2024-01" db="EMBL/GenBank/DDBJ databases">
        <title>The genomes of 5 underutilized Papilionoideae crops provide insights into root nodulation and disease resistanc.</title>
        <authorList>
            <person name="Jiang F."/>
        </authorList>
    </citation>
    <scope>NUCLEOTIDE SEQUENCE [LARGE SCALE GENOMIC DNA]</scope>
    <source>
        <strain evidence="3">JINMINGXINNONG_FW02</strain>
        <tissue evidence="3">Leaves</tissue>
    </source>
</reference>
<proteinExistence type="predicted"/>
<sequence length="177" mass="19419">MLGKSLLLPRFFFLVSTLDTVEGLESVLTEETMLVVLDLFFCDQPWEFSSSWLKYSISCIRRDPTVPLVPISTGGNSAISFVLLVARMVGVCMLYFVGVKEKAKLGLKSGLLFEELMQSVTFCGPSVLHLFVVESLTGAPLIGVGLLGHMWKYAHVIVSMGVNVDNVVLEEEAVKNA</sequence>
<feature type="chain" id="PRO_5043049503" evidence="2">
    <location>
        <begin position="24"/>
        <end position="177"/>
    </location>
</feature>
<evidence type="ECO:0000256" key="1">
    <source>
        <dbReference type="SAM" id="Phobius"/>
    </source>
</evidence>
<keyword evidence="1" id="KW-0812">Transmembrane</keyword>
<dbReference type="AlphaFoldDB" id="A0AAN9LD21"/>